<name>A0A2U1Q493_ARTAN</name>
<keyword evidence="2" id="KW-0805">Transcription regulation</keyword>
<evidence type="ECO:0000256" key="2">
    <source>
        <dbReference type="ARBA" id="ARBA00023015"/>
    </source>
</evidence>
<dbReference type="InterPro" id="IPR045847">
    <property type="entry name" value="AIG1-like"/>
</dbReference>
<dbReference type="Pfam" id="PF00010">
    <property type="entry name" value="HLH"/>
    <property type="match status" value="1"/>
</dbReference>
<feature type="domain" description="BHLH" evidence="6">
    <location>
        <begin position="78"/>
        <end position="127"/>
    </location>
</feature>
<keyword evidence="4" id="KW-0804">Transcription</keyword>
<sequence length="249" mass="27873">MEFYGWTNPGFSNLGPNGFDGSLMNSSAFNEDYGNVDGLFMKSSESLVLDNEKSELVKGQSKVIGKKIGSISDEKAVAALKSHSEAERRRRERINAHLDTLRGLVPCNNKMDKATLLAEVIRQIKQLKVNATQASTGLLMPEDVDEVKIEKLDQLSVNGSIIFHASFCCKHRPELLTDVRKALVDLKVHMERAQLSYLGDHVKIIFDFMANEDLVTSVREALTAVIEKGSISPEYSLRTLPNKRRRYCL</sequence>
<reference evidence="7 8" key="1">
    <citation type="journal article" date="2018" name="Mol. Plant">
        <title>The genome of Artemisia annua provides insight into the evolution of Asteraceae family and artemisinin biosynthesis.</title>
        <authorList>
            <person name="Shen Q."/>
            <person name="Zhang L."/>
            <person name="Liao Z."/>
            <person name="Wang S."/>
            <person name="Yan T."/>
            <person name="Shi P."/>
            <person name="Liu M."/>
            <person name="Fu X."/>
            <person name="Pan Q."/>
            <person name="Wang Y."/>
            <person name="Lv Z."/>
            <person name="Lu X."/>
            <person name="Zhang F."/>
            <person name="Jiang W."/>
            <person name="Ma Y."/>
            <person name="Chen M."/>
            <person name="Hao X."/>
            <person name="Li L."/>
            <person name="Tang Y."/>
            <person name="Lv G."/>
            <person name="Zhou Y."/>
            <person name="Sun X."/>
            <person name="Brodelius P.E."/>
            <person name="Rose J.K.C."/>
            <person name="Tang K."/>
        </authorList>
    </citation>
    <scope>NUCLEOTIDE SEQUENCE [LARGE SCALE GENOMIC DNA]</scope>
    <source>
        <strain evidence="8">cv. Huhao1</strain>
        <tissue evidence="7">Leaf</tissue>
    </source>
</reference>
<dbReference type="InterPro" id="IPR036638">
    <property type="entry name" value="HLH_DNA-bd_sf"/>
</dbReference>
<gene>
    <name evidence="7" type="ORF">CTI12_AA077530</name>
</gene>
<keyword evidence="3" id="KW-0238">DNA-binding</keyword>
<protein>
    <submittedName>
        <fullName evidence="7">ACT domain, Myc-type, basic helix-loop-helix (BHLH) domain protein</fullName>
    </submittedName>
</protein>
<evidence type="ECO:0000259" key="6">
    <source>
        <dbReference type="PROSITE" id="PS50888"/>
    </source>
</evidence>
<accession>A0A2U1Q493</accession>
<dbReference type="PANTHER" id="PTHR45844:SF9">
    <property type="entry name" value="OS09G0463900 PROTEIN"/>
    <property type="match status" value="1"/>
</dbReference>
<evidence type="ECO:0000256" key="1">
    <source>
        <dbReference type="ARBA" id="ARBA00004123"/>
    </source>
</evidence>
<dbReference type="Gene3D" id="4.10.280.10">
    <property type="entry name" value="Helix-loop-helix DNA-binding domain"/>
    <property type="match status" value="1"/>
</dbReference>
<dbReference type="GO" id="GO:0003700">
    <property type="term" value="F:DNA-binding transcription factor activity"/>
    <property type="evidence" value="ECO:0007669"/>
    <property type="project" value="InterPro"/>
</dbReference>
<dbReference type="GO" id="GO:0005634">
    <property type="term" value="C:nucleus"/>
    <property type="evidence" value="ECO:0007669"/>
    <property type="project" value="UniProtKB-SubCell"/>
</dbReference>
<dbReference type="PANTHER" id="PTHR45844">
    <property type="entry name" value="TRANSCRIPTION FACTOR BHLH30"/>
    <property type="match status" value="1"/>
</dbReference>
<dbReference type="PROSITE" id="PS50888">
    <property type="entry name" value="BHLH"/>
    <property type="match status" value="1"/>
</dbReference>
<evidence type="ECO:0000313" key="8">
    <source>
        <dbReference type="Proteomes" id="UP000245207"/>
    </source>
</evidence>
<evidence type="ECO:0000256" key="3">
    <source>
        <dbReference type="ARBA" id="ARBA00023125"/>
    </source>
</evidence>
<comment type="subcellular location">
    <subcellularLocation>
        <location evidence="1">Nucleus</location>
    </subcellularLocation>
</comment>
<dbReference type="Proteomes" id="UP000245207">
    <property type="component" value="Unassembled WGS sequence"/>
</dbReference>
<dbReference type="GO" id="GO:0003677">
    <property type="term" value="F:DNA binding"/>
    <property type="evidence" value="ECO:0007669"/>
    <property type="project" value="UniProtKB-KW"/>
</dbReference>
<evidence type="ECO:0000256" key="5">
    <source>
        <dbReference type="ARBA" id="ARBA00023242"/>
    </source>
</evidence>
<dbReference type="AlphaFoldDB" id="A0A2U1Q493"/>
<dbReference type="GO" id="GO:0046983">
    <property type="term" value="F:protein dimerization activity"/>
    <property type="evidence" value="ECO:0007669"/>
    <property type="project" value="InterPro"/>
</dbReference>
<keyword evidence="8" id="KW-1185">Reference proteome</keyword>
<dbReference type="InterPro" id="IPR011598">
    <property type="entry name" value="bHLH_dom"/>
</dbReference>
<dbReference type="SUPFAM" id="SSF47459">
    <property type="entry name" value="HLH, helix-loop-helix DNA-binding domain"/>
    <property type="match status" value="1"/>
</dbReference>
<comment type="caution">
    <text evidence="7">The sequence shown here is derived from an EMBL/GenBank/DDBJ whole genome shotgun (WGS) entry which is preliminary data.</text>
</comment>
<dbReference type="OrthoDB" id="71302at2759"/>
<keyword evidence="5" id="KW-0539">Nucleus</keyword>
<evidence type="ECO:0000313" key="7">
    <source>
        <dbReference type="EMBL" id="PWA92841.1"/>
    </source>
</evidence>
<dbReference type="EMBL" id="PKPP01000432">
    <property type="protein sequence ID" value="PWA92841.1"/>
    <property type="molecule type" value="Genomic_DNA"/>
</dbReference>
<dbReference type="STRING" id="35608.A0A2U1Q493"/>
<evidence type="ECO:0000256" key="4">
    <source>
        <dbReference type="ARBA" id="ARBA00023163"/>
    </source>
</evidence>
<dbReference type="SMART" id="SM00353">
    <property type="entry name" value="HLH"/>
    <property type="match status" value="1"/>
</dbReference>
<organism evidence="7 8">
    <name type="scientific">Artemisia annua</name>
    <name type="common">Sweet wormwood</name>
    <dbReference type="NCBI Taxonomy" id="35608"/>
    <lineage>
        <taxon>Eukaryota</taxon>
        <taxon>Viridiplantae</taxon>
        <taxon>Streptophyta</taxon>
        <taxon>Embryophyta</taxon>
        <taxon>Tracheophyta</taxon>
        <taxon>Spermatophyta</taxon>
        <taxon>Magnoliopsida</taxon>
        <taxon>eudicotyledons</taxon>
        <taxon>Gunneridae</taxon>
        <taxon>Pentapetalae</taxon>
        <taxon>asterids</taxon>
        <taxon>campanulids</taxon>
        <taxon>Asterales</taxon>
        <taxon>Asteraceae</taxon>
        <taxon>Asteroideae</taxon>
        <taxon>Anthemideae</taxon>
        <taxon>Artemisiinae</taxon>
        <taxon>Artemisia</taxon>
    </lineage>
</organism>
<proteinExistence type="predicted"/>